<sequence length="94" mass="10352">MKSLSSLQFRTHSSSQERNRSPASLVSPITSLLARHQRSSYRLLLSARAKARSPCKFAKPASLDSLSLQEVQAETPSPSLPLLHEVPRKTTPSL</sequence>
<evidence type="ECO:0000256" key="1">
    <source>
        <dbReference type="SAM" id="MobiDB-lite"/>
    </source>
</evidence>
<comment type="caution">
    <text evidence="2">The sequence shown here is derived from an EMBL/GenBank/DDBJ whole genome shotgun (WGS) entry which is preliminary data.</text>
</comment>
<feature type="region of interest" description="Disordered" evidence="1">
    <location>
        <begin position="68"/>
        <end position="94"/>
    </location>
</feature>
<organism evidence="2 3">
    <name type="scientific">Dendrobium nobile</name>
    <name type="common">Orchid</name>
    <dbReference type="NCBI Taxonomy" id="94219"/>
    <lineage>
        <taxon>Eukaryota</taxon>
        <taxon>Viridiplantae</taxon>
        <taxon>Streptophyta</taxon>
        <taxon>Embryophyta</taxon>
        <taxon>Tracheophyta</taxon>
        <taxon>Spermatophyta</taxon>
        <taxon>Magnoliopsida</taxon>
        <taxon>Liliopsida</taxon>
        <taxon>Asparagales</taxon>
        <taxon>Orchidaceae</taxon>
        <taxon>Epidendroideae</taxon>
        <taxon>Malaxideae</taxon>
        <taxon>Dendrobiinae</taxon>
        <taxon>Dendrobium</taxon>
    </lineage>
</organism>
<dbReference type="AlphaFoldDB" id="A0A8T3A2T6"/>
<feature type="compositionally biased region" description="Polar residues" evidence="1">
    <location>
        <begin position="68"/>
        <end position="77"/>
    </location>
</feature>
<gene>
    <name evidence="2" type="ORF">KFK09_028324</name>
</gene>
<evidence type="ECO:0000313" key="3">
    <source>
        <dbReference type="Proteomes" id="UP000829196"/>
    </source>
</evidence>
<name>A0A8T3A2T6_DENNO</name>
<dbReference type="EMBL" id="JAGYWB010000019">
    <property type="protein sequence ID" value="KAI0488491.1"/>
    <property type="molecule type" value="Genomic_DNA"/>
</dbReference>
<protein>
    <submittedName>
        <fullName evidence="2">Uncharacterized protein</fullName>
    </submittedName>
</protein>
<accession>A0A8T3A2T6</accession>
<feature type="region of interest" description="Disordered" evidence="1">
    <location>
        <begin position="1"/>
        <end position="26"/>
    </location>
</feature>
<keyword evidence="3" id="KW-1185">Reference proteome</keyword>
<evidence type="ECO:0000313" key="2">
    <source>
        <dbReference type="EMBL" id="KAI0488491.1"/>
    </source>
</evidence>
<dbReference type="Proteomes" id="UP000829196">
    <property type="component" value="Unassembled WGS sequence"/>
</dbReference>
<proteinExistence type="predicted"/>
<dbReference type="SMR" id="A0A8T3A2T6"/>
<reference evidence="2" key="1">
    <citation type="journal article" date="2022" name="Front. Genet.">
        <title>Chromosome-Scale Assembly of the Dendrobium nobile Genome Provides Insights Into the Molecular Mechanism of the Biosynthesis of the Medicinal Active Ingredient of Dendrobium.</title>
        <authorList>
            <person name="Xu Q."/>
            <person name="Niu S.-C."/>
            <person name="Li K.-L."/>
            <person name="Zheng P.-J."/>
            <person name="Zhang X.-J."/>
            <person name="Jia Y."/>
            <person name="Liu Y."/>
            <person name="Niu Y.-X."/>
            <person name="Yu L.-H."/>
            <person name="Chen D.-F."/>
            <person name="Zhang G.-Q."/>
        </authorList>
    </citation>
    <scope>NUCLEOTIDE SEQUENCE</scope>
    <source>
        <tissue evidence="2">Leaf</tissue>
    </source>
</reference>
<feature type="compositionally biased region" description="Polar residues" evidence="1">
    <location>
        <begin position="1"/>
        <end position="14"/>
    </location>
</feature>